<feature type="signal peptide" evidence="1">
    <location>
        <begin position="1"/>
        <end position="18"/>
    </location>
</feature>
<dbReference type="AlphaFoldDB" id="A0A518CXL1"/>
<dbReference type="Proteomes" id="UP000319342">
    <property type="component" value="Chromosome"/>
</dbReference>
<dbReference type="SUPFAM" id="SSF48452">
    <property type="entry name" value="TPR-like"/>
    <property type="match status" value="1"/>
</dbReference>
<proteinExistence type="predicted"/>
<keyword evidence="3" id="KW-1185">Reference proteome</keyword>
<reference evidence="2 3" key="1">
    <citation type="submission" date="2019-02" db="EMBL/GenBank/DDBJ databases">
        <title>Deep-cultivation of Planctomycetes and their phenomic and genomic characterization uncovers novel biology.</title>
        <authorList>
            <person name="Wiegand S."/>
            <person name="Jogler M."/>
            <person name="Boedeker C."/>
            <person name="Pinto D."/>
            <person name="Vollmers J."/>
            <person name="Rivas-Marin E."/>
            <person name="Kohn T."/>
            <person name="Peeters S.H."/>
            <person name="Heuer A."/>
            <person name="Rast P."/>
            <person name="Oberbeckmann S."/>
            <person name="Bunk B."/>
            <person name="Jeske O."/>
            <person name="Meyerdierks A."/>
            <person name="Storesund J.E."/>
            <person name="Kallscheuer N."/>
            <person name="Luecker S."/>
            <person name="Lage O.M."/>
            <person name="Pohl T."/>
            <person name="Merkel B.J."/>
            <person name="Hornburger P."/>
            <person name="Mueller R.-W."/>
            <person name="Bruemmer F."/>
            <person name="Labrenz M."/>
            <person name="Spormann A.M."/>
            <person name="Op den Camp H."/>
            <person name="Overmann J."/>
            <person name="Amann R."/>
            <person name="Jetten M.S.M."/>
            <person name="Mascher T."/>
            <person name="Medema M.H."/>
            <person name="Devos D.P."/>
            <person name="Kaster A.-K."/>
            <person name="Ovreas L."/>
            <person name="Rohde M."/>
            <person name="Galperin M.Y."/>
            <person name="Jogler C."/>
        </authorList>
    </citation>
    <scope>NUCLEOTIDE SEQUENCE [LARGE SCALE GENOMIC DNA]</scope>
    <source>
        <strain evidence="2 3">Pla163</strain>
    </source>
</reference>
<evidence type="ECO:0000313" key="3">
    <source>
        <dbReference type="Proteomes" id="UP000319342"/>
    </source>
</evidence>
<evidence type="ECO:0000256" key="1">
    <source>
        <dbReference type="SAM" id="SignalP"/>
    </source>
</evidence>
<protein>
    <recommendedName>
        <fullName evidence="4">Tetratricopeptide repeat protein</fullName>
    </recommendedName>
</protein>
<gene>
    <name evidence="2" type="ORF">Pla163_10480</name>
</gene>
<evidence type="ECO:0008006" key="4">
    <source>
        <dbReference type="Google" id="ProtNLM"/>
    </source>
</evidence>
<sequence length="395" mass="43068" precursor="true">MLSFLLALACSASTPATFQEGATPATPVTEADAAAERFVAFAEAVEATIAEGDPSFMASHFDVGGLVAIMDAGLDAPADYREPFTEGLGSNFDLAAQIVGANAQFDGTYRFLRLMSGEPTRALFRLESNNGLNYHELHLVADAESVRIVDAFVYVSGESLSTTFKRGYVAGLVQYDPSLADTLPPTQKNYLSTLGALQRIKSVLASDPAAALAMWSELDASVKFLPEFLGARIAAASNVGEKEYLAALRDLREHYPDSPSMNLMMIDAYLLRGEFDQSLKCVDALDEQVGGDPYLELIRANIHLADGKFERAEKKVRRAIELDPLLDYLAQWKLIEIGLTADLHELTFEGLSSLETDYGIEWIDLRTAAGYESFVASEPGRRWIERWLAANGGGR</sequence>
<accession>A0A518CXL1</accession>
<organism evidence="2 3">
    <name type="scientific">Rohdeia mirabilis</name>
    <dbReference type="NCBI Taxonomy" id="2528008"/>
    <lineage>
        <taxon>Bacteria</taxon>
        <taxon>Pseudomonadati</taxon>
        <taxon>Planctomycetota</taxon>
        <taxon>Planctomycetia</taxon>
        <taxon>Planctomycetia incertae sedis</taxon>
        <taxon>Rohdeia</taxon>
    </lineage>
</organism>
<name>A0A518CXL1_9BACT</name>
<dbReference type="RefSeq" id="WP_419186339.1">
    <property type="nucleotide sequence ID" value="NZ_CP036290.1"/>
</dbReference>
<dbReference type="EMBL" id="CP036290">
    <property type="protein sequence ID" value="QDU83947.1"/>
    <property type="molecule type" value="Genomic_DNA"/>
</dbReference>
<dbReference type="Gene3D" id="1.25.40.10">
    <property type="entry name" value="Tetratricopeptide repeat domain"/>
    <property type="match status" value="1"/>
</dbReference>
<keyword evidence="1" id="KW-0732">Signal</keyword>
<dbReference type="InterPro" id="IPR011990">
    <property type="entry name" value="TPR-like_helical_dom_sf"/>
</dbReference>
<evidence type="ECO:0000313" key="2">
    <source>
        <dbReference type="EMBL" id="QDU83947.1"/>
    </source>
</evidence>
<feature type="chain" id="PRO_5022074732" description="Tetratricopeptide repeat protein" evidence="1">
    <location>
        <begin position="19"/>
        <end position="395"/>
    </location>
</feature>